<evidence type="ECO:0000256" key="2">
    <source>
        <dbReference type="ARBA" id="ARBA00023315"/>
    </source>
</evidence>
<reference evidence="5 6" key="1">
    <citation type="submission" date="2016-10" db="EMBL/GenBank/DDBJ databases">
        <title>WGS of isloates from the oral cavity of healthy individuals.</title>
        <authorList>
            <person name="Sharma S."/>
            <person name="Pal V.K."/>
            <person name="Patil P.B."/>
            <person name="Korpole S."/>
            <person name="Grover V."/>
        </authorList>
    </citation>
    <scope>NUCLEOTIDE SEQUENCE [LARGE SCALE GENOMIC DNA]</scope>
    <source>
        <strain evidence="5 6">DISK12</strain>
    </source>
</reference>
<dbReference type="InterPro" id="IPR016181">
    <property type="entry name" value="Acyl_CoA_acyltransferase"/>
</dbReference>
<evidence type="ECO:0000313" key="5">
    <source>
        <dbReference type="EMBL" id="PJZ16750.1"/>
    </source>
</evidence>
<dbReference type="Proteomes" id="UP000231914">
    <property type="component" value="Unassembled WGS sequence"/>
</dbReference>
<dbReference type="Gene3D" id="3.40.630.30">
    <property type="match status" value="1"/>
</dbReference>
<feature type="domain" description="N-acetyltransferase" evidence="3">
    <location>
        <begin position="1"/>
        <end position="148"/>
    </location>
</feature>
<reference evidence="4" key="2">
    <citation type="submission" date="2023-05" db="EMBL/GenBank/DDBJ databases">
        <title>Cataloging the Phylogenetic Diversity of Human Bladder Bacteria.</title>
        <authorList>
            <person name="Du J."/>
        </authorList>
    </citation>
    <scope>NUCLEOTIDE SEQUENCE</scope>
    <source>
        <strain evidence="4">UMB9226</strain>
    </source>
</reference>
<evidence type="ECO:0000313" key="4">
    <source>
        <dbReference type="EMBL" id="MDK6502370.1"/>
    </source>
</evidence>
<accession>A0A226RW97</accession>
<dbReference type="SUPFAM" id="SSF55729">
    <property type="entry name" value="Acyl-CoA N-acyltransferases (Nat)"/>
    <property type="match status" value="1"/>
</dbReference>
<dbReference type="RefSeq" id="WP_061204636.1">
    <property type="nucleotide sequence ID" value="NZ_JASOGN010000011.1"/>
</dbReference>
<dbReference type="EMBL" id="JASOGN010000011">
    <property type="protein sequence ID" value="MDK6502370.1"/>
    <property type="molecule type" value="Genomic_DNA"/>
</dbReference>
<dbReference type="PROSITE" id="PS51186">
    <property type="entry name" value="GNAT"/>
    <property type="match status" value="1"/>
</dbReference>
<dbReference type="CDD" id="cd04301">
    <property type="entry name" value="NAT_SF"/>
    <property type="match status" value="1"/>
</dbReference>
<sequence length="149" mass="17304">MQIKEIIKLNQSTEQELLTIWESSVRATHKFLNNDEILQIRNYVPQAFKQVEHLLIIIDHEQIKGFMGINDQKVEMLFIDAKARGKGYGSKLLNYGIQELNIDELAVNEQNPQAVGFYEHLGFKVVERSATDDQCNPYPILRMKLDKEK</sequence>
<comment type="caution">
    <text evidence="5">The sequence shown here is derived from an EMBL/GenBank/DDBJ whole genome shotgun (WGS) entry which is preliminary data.</text>
</comment>
<name>A0A226RW97_9LACO</name>
<dbReference type="Proteomes" id="UP001230300">
    <property type="component" value="Unassembled WGS sequence"/>
</dbReference>
<dbReference type="EC" id="2.3.1.-" evidence="4"/>
<protein>
    <submittedName>
        <fullName evidence="5">GNAT family N-acetyltransferase</fullName>
        <ecNumber evidence="4">2.3.1.-</ecNumber>
    </submittedName>
</protein>
<dbReference type="PANTHER" id="PTHR43800">
    <property type="entry name" value="PEPTIDYL-LYSINE N-ACETYLTRANSFERASE YJAB"/>
    <property type="match status" value="1"/>
</dbReference>
<dbReference type="InterPro" id="IPR000182">
    <property type="entry name" value="GNAT_dom"/>
</dbReference>
<proteinExistence type="predicted"/>
<dbReference type="EMBL" id="MKXG01000126">
    <property type="protein sequence ID" value="PJZ16750.1"/>
    <property type="molecule type" value="Genomic_DNA"/>
</dbReference>
<keyword evidence="1 5" id="KW-0808">Transferase</keyword>
<dbReference type="GO" id="GO:0016747">
    <property type="term" value="F:acyltransferase activity, transferring groups other than amino-acyl groups"/>
    <property type="evidence" value="ECO:0007669"/>
    <property type="project" value="InterPro"/>
</dbReference>
<evidence type="ECO:0000313" key="6">
    <source>
        <dbReference type="Proteomes" id="UP000231914"/>
    </source>
</evidence>
<keyword evidence="2 4" id="KW-0012">Acyltransferase</keyword>
<organism evidence="5 6">
    <name type="scientific">Lactobacillus crispatus</name>
    <dbReference type="NCBI Taxonomy" id="47770"/>
    <lineage>
        <taxon>Bacteria</taxon>
        <taxon>Bacillati</taxon>
        <taxon>Bacillota</taxon>
        <taxon>Bacilli</taxon>
        <taxon>Lactobacillales</taxon>
        <taxon>Lactobacillaceae</taxon>
        <taxon>Lactobacillus</taxon>
    </lineage>
</organism>
<gene>
    <name evidence="5" type="ORF">BHU41_08695</name>
    <name evidence="4" type="ORF">QP235_04030</name>
</gene>
<dbReference type="Pfam" id="PF13673">
    <property type="entry name" value="Acetyltransf_10"/>
    <property type="match status" value="1"/>
</dbReference>
<dbReference type="PANTHER" id="PTHR43800:SF1">
    <property type="entry name" value="PEPTIDYL-LYSINE N-ACETYLTRANSFERASE YJAB"/>
    <property type="match status" value="1"/>
</dbReference>
<evidence type="ECO:0000259" key="3">
    <source>
        <dbReference type="PROSITE" id="PS51186"/>
    </source>
</evidence>
<evidence type="ECO:0000256" key="1">
    <source>
        <dbReference type="ARBA" id="ARBA00022679"/>
    </source>
</evidence>
<dbReference type="AlphaFoldDB" id="A0A226RW97"/>